<proteinExistence type="predicted"/>
<dbReference type="Pfam" id="PF03759">
    <property type="entry name" value="PRONE"/>
    <property type="match status" value="1"/>
</dbReference>
<feature type="domain" description="PRONE" evidence="3">
    <location>
        <begin position="1"/>
        <end position="116"/>
    </location>
</feature>
<dbReference type="Gene3D" id="1.20.58.2010">
    <property type="entry name" value="PRONE domain, subdomain 1"/>
    <property type="match status" value="1"/>
</dbReference>
<dbReference type="EMBL" id="PKPP01000039">
    <property type="protein sequence ID" value="PWA99012.1"/>
    <property type="molecule type" value="Genomic_DNA"/>
</dbReference>
<accession>A0A2U1QLZ9</accession>
<protein>
    <submittedName>
        <fullName evidence="4">PRONE domain-containing protein</fullName>
    </submittedName>
</protein>
<dbReference type="STRING" id="35608.A0A2U1QLZ9"/>
<dbReference type="PROSITE" id="PS51334">
    <property type="entry name" value="PRONE"/>
    <property type="match status" value="1"/>
</dbReference>
<evidence type="ECO:0000256" key="1">
    <source>
        <dbReference type="ARBA" id="ARBA00022658"/>
    </source>
</evidence>
<name>A0A2U1QLZ9_ARTAN</name>
<comment type="caution">
    <text evidence="4">The sequence shown here is derived from an EMBL/GenBank/DDBJ whole genome shotgun (WGS) entry which is preliminary data.</text>
</comment>
<dbReference type="PANTHER" id="PTHR33101">
    <property type="entry name" value="ROP GUANINE NUCLEOTIDE EXCHANGE FACTOR 1"/>
    <property type="match status" value="1"/>
</dbReference>
<dbReference type="OrthoDB" id="1113883at2759"/>
<organism evidence="4 5">
    <name type="scientific">Artemisia annua</name>
    <name type="common">Sweet wormwood</name>
    <dbReference type="NCBI Taxonomy" id="35608"/>
    <lineage>
        <taxon>Eukaryota</taxon>
        <taxon>Viridiplantae</taxon>
        <taxon>Streptophyta</taxon>
        <taxon>Embryophyta</taxon>
        <taxon>Tracheophyta</taxon>
        <taxon>Spermatophyta</taxon>
        <taxon>Magnoliopsida</taxon>
        <taxon>eudicotyledons</taxon>
        <taxon>Gunneridae</taxon>
        <taxon>Pentapetalae</taxon>
        <taxon>asterids</taxon>
        <taxon>campanulids</taxon>
        <taxon>Asterales</taxon>
        <taxon>Asteraceae</taxon>
        <taxon>Asteroideae</taxon>
        <taxon>Anthemideae</taxon>
        <taxon>Artemisiinae</taxon>
        <taxon>Artemisia</taxon>
    </lineage>
</organism>
<dbReference type="GO" id="GO:0005085">
    <property type="term" value="F:guanyl-nucleotide exchange factor activity"/>
    <property type="evidence" value="ECO:0007669"/>
    <property type="project" value="UniProtKB-UniRule"/>
</dbReference>
<evidence type="ECO:0000313" key="4">
    <source>
        <dbReference type="EMBL" id="PWA99012.1"/>
    </source>
</evidence>
<evidence type="ECO:0000256" key="2">
    <source>
        <dbReference type="PROSITE-ProRule" id="PRU00663"/>
    </source>
</evidence>
<evidence type="ECO:0000259" key="3">
    <source>
        <dbReference type="PROSITE" id="PS51334"/>
    </source>
</evidence>
<dbReference type="AlphaFoldDB" id="A0A2U1QLZ9"/>
<keyword evidence="5" id="KW-1185">Reference proteome</keyword>
<evidence type="ECO:0000313" key="5">
    <source>
        <dbReference type="Proteomes" id="UP000245207"/>
    </source>
</evidence>
<dbReference type="Proteomes" id="UP000245207">
    <property type="component" value="Unassembled WGS sequence"/>
</dbReference>
<dbReference type="PANTHER" id="PTHR33101:SF50">
    <property type="entry name" value="ROP GUANINE NUCLEOTIDE EXCHANGE FACTOR 1-LIKE"/>
    <property type="match status" value="1"/>
</dbReference>
<dbReference type="InterPro" id="IPR038937">
    <property type="entry name" value="RopGEF"/>
</dbReference>
<gene>
    <name evidence="4" type="ORF">CTI12_AA013550</name>
</gene>
<reference evidence="4 5" key="1">
    <citation type="journal article" date="2018" name="Mol. Plant">
        <title>The genome of Artemisia annua provides insight into the evolution of Asteraceae family and artemisinin biosynthesis.</title>
        <authorList>
            <person name="Shen Q."/>
            <person name="Zhang L."/>
            <person name="Liao Z."/>
            <person name="Wang S."/>
            <person name="Yan T."/>
            <person name="Shi P."/>
            <person name="Liu M."/>
            <person name="Fu X."/>
            <person name="Pan Q."/>
            <person name="Wang Y."/>
            <person name="Lv Z."/>
            <person name="Lu X."/>
            <person name="Zhang F."/>
            <person name="Jiang W."/>
            <person name="Ma Y."/>
            <person name="Chen M."/>
            <person name="Hao X."/>
            <person name="Li L."/>
            <person name="Tang Y."/>
            <person name="Lv G."/>
            <person name="Zhou Y."/>
            <person name="Sun X."/>
            <person name="Brodelius P.E."/>
            <person name="Rose J.K.C."/>
            <person name="Tang K."/>
        </authorList>
    </citation>
    <scope>NUCLEOTIDE SEQUENCE [LARGE SCALE GENOMIC DNA]</scope>
    <source>
        <strain evidence="5">cv. Huhao1</strain>
        <tissue evidence="4">Leaf</tissue>
    </source>
</reference>
<sequence length="116" mass="13323">MEWFLSITDSIVELTPSFQEFPESGTFEVMVTRLGSNLYLNLPTLRKLAKDISQTEDYNILNNLKHNKRDISNEDLVASFSFTSWSHLSQYLKQSRSRGDNAPAFVCAYNNLCHVL</sequence>
<keyword evidence="1 2" id="KW-0344">Guanine-nucleotide releasing factor</keyword>
<dbReference type="InterPro" id="IPR005512">
    <property type="entry name" value="PRONE_dom"/>
</dbReference>